<dbReference type="RefSeq" id="WP_338396346.1">
    <property type="nucleotide sequence ID" value="NZ_AP025327.1"/>
</dbReference>
<protein>
    <submittedName>
        <fullName evidence="1">Uncharacterized protein</fullName>
    </submittedName>
</protein>
<dbReference type="Proteomes" id="UP001348817">
    <property type="component" value="Plasmid pFA13"/>
</dbReference>
<keyword evidence="1" id="KW-0614">Plasmid</keyword>
<sequence>MAIKLKEALKRCDGKEQIQSLTFVTFDSKRKTGGVIKTIKEVVQTGTRYMPSDPKKKTGTAGKTDHWASRTRNFSHAQSTATTKVHIDLILYFNGEKVIW</sequence>
<organism evidence="1 2">
    <name type="scientific">Fulvitalea axinellae</name>
    <dbReference type="NCBI Taxonomy" id="1182444"/>
    <lineage>
        <taxon>Bacteria</taxon>
        <taxon>Pseudomonadati</taxon>
        <taxon>Bacteroidota</taxon>
        <taxon>Cytophagia</taxon>
        <taxon>Cytophagales</taxon>
        <taxon>Persicobacteraceae</taxon>
        <taxon>Fulvitalea</taxon>
    </lineage>
</organism>
<name>A0AAU9D3H9_9BACT</name>
<dbReference type="EMBL" id="AP025327">
    <property type="protein sequence ID" value="BDD13134.1"/>
    <property type="molecule type" value="Genomic_DNA"/>
</dbReference>
<keyword evidence="2" id="KW-1185">Reference proteome</keyword>
<evidence type="ECO:0000313" key="2">
    <source>
        <dbReference type="Proteomes" id="UP001348817"/>
    </source>
</evidence>
<dbReference type="AlphaFoldDB" id="A0AAU9D3H9"/>
<proteinExistence type="predicted"/>
<accession>A0AAU9D3H9</accession>
<dbReference type="KEGG" id="fax:FUAX_55660"/>
<gene>
    <name evidence="1" type="ORF">FUAX_55660</name>
</gene>
<evidence type="ECO:0000313" key="1">
    <source>
        <dbReference type="EMBL" id="BDD13134.1"/>
    </source>
</evidence>
<geneLocation type="plasmid" evidence="1 2">
    <name>pFA13</name>
</geneLocation>
<reference evidence="1 2" key="1">
    <citation type="submission" date="2021-12" db="EMBL/GenBank/DDBJ databases">
        <title>Genome sequencing of bacteria with rrn-lacking chromosome and rrn-plasmid.</title>
        <authorList>
            <person name="Anda M."/>
            <person name="Iwasaki W."/>
        </authorList>
    </citation>
    <scope>NUCLEOTIDE SEQUENCE [LARGE SCALE GENOMIC DNA]</scope>
    <source>
        <strain evidence="1 2">DSM 100852</strain>
        <plasmid evidence="1 2">pFA13</plasmid>
    </source>
</reference>